<dbReference type="Proteomes" id="UP000297910">
    <property type="component" value="Unassembled WGS sequence"/>
</dbReference>
<name>A0A4Z1FA40_9HELO</name>
<evidence type="ECO:0000313" key="2">
    <source>
        <dbReference type="Proteomes" id="UP000297910"/>
    </source>
</evidence>
<accession>A0A4Z1FA40</accession>
<keyword evidence="2" id="KW-1185">Reference proteome</keyword>
<dbReference type="EMBL" id="PQXI01000229">
    <property type="protein sequence ID" value="TGO21266.1"/>
    <property type="molecule type" value="Genomic_DNA"/>
</dbReference>
<reference evidence="1 2" key="1">
    <citation type="submission" date="2017-12" db="EMBL/GenBank/DDBJ databases">
        <title>Comparative genomics of Botrytis spp.</title>
        <authorList>
            <person name="Valero-Jimenez C.A."/>
            <person name="Tapia P."/>
            <person name="Veloso J."/>
            <person name="Silva-Moreno E."/>
            <person name="Staats M."/>
            <person name="Valdes J.H."/>
            <person name="Van Kan J.A.L."/>
        </authorList>
    </citation>
    <scope>NUCLEOTIDE SEQUENCE [LARGE SCALE GENOMIC DNA]</scope>
    <source>
        <strain evidence="1 2">Bp0003</strain>
    </source>
</reference>
<proteinExistence type="predicted"/>
<comment type="caution">
    <text evidence="1">The sequence shown here is derived from an EMBL/GenBank/DDBJ whole genome shotgun (WGS) entry which is preliminary data.</text>
</comment>
<organism evidence="1 2">
    <name type="scientific">Botrytis paeoniae</name>
    <dbReference type="NCBI Taxonomy" id="278948"/>
    <lineage>
        <taxon>Eukaryota</taxon>
        <taxon>Fungi</taxon>
        <taxon>Dikarya</taxon>
        <taxon>Ascomycota</taxon>
        <taxon>Pezizomycotina</taxon>
        <taxon>Leotiomycetes</taxon>
        <taxon>Helotiales</taxon>
        <taxon>Sclerotiniaceae</taxon>
        <taxon>Botrytis</taxon>
    </lineage>
</organism>
<sequence length="76" mass="8151">MASKGYSSVGMSLFHPESSEAIIPLKFLSSVGEYYAAGFSDIPKSISTQPMATTAYRTTLGIELTIGISVLKTQWS</sequence>
<dbReference type="AlphaFoldDB" id="A0A4Z1FA40"/>
<gene>
    <name evidence="1" type="ORF">BPAE_0230g00160</name>
</gene>
<evidence type="ECO:0000313" key="1">
    <source>
        <dbReference type="EMBL" id="TGO21266.1"/>
    </source>
</evidence>
<protein>
    <submittedName>
        <fullName evidence="1">Uncharacterized protein</fullName>
    </submittedName>
</protein>